<dbReference type="AlphaFoldDB" id="A0A077NCH8"/>
<dbReference type="Pfam" id="PF07883">
    <property type="entry name" value="Cupin_2"/>
    <property type="match status" value="1"/>
</dbReference>
<dbReference type="InterPro" id="IPR014710">
    <property type="entry name" value="RmlC-like_jellyroll"/>
</dbReference>
<dbReference type="SUPFAM" id="SSF51182">
    <property type="entry name" value="RmlC-like cupins"/>
    <property type="match status" value="1"/>
</dbReference>
<dbReference type="InterPro" id="IPR039068">
    <property type="entry name" value="PqqC-like"/>
</dbReference>
<evidence type="ECO:0000259" key="2">
    <source>
        <dbReference type="Pfam" id="PF07883"/>
    </source>
</evidence>
<dbReference type="GO" id="GO:0016491">
    <property type="term" value="F:oxidoreductase activity"/>
    <property type="evidence" value="ECO:0007669"/>
    <property type="project" value="UniProtKB-KW"/>
</dbReference>
<dbReference type="HOGENOM" id="CLU_633000_0_0_6"/>
<dbReference type="Proteomes" id="UP000028487">
    <property type="component" value="Unassembled WGS sequence"/>
</dbReference>
<dbReference type="InterPro" id="IPR013096">
    <property type="entry name" value="Cupin_2"/>
</dbReference>
<keyword evidence="1" id="KW-0560">Oxidoreductase</keyword>
<dbReference type="SMART" id="SM01236">
    <property type="entry name" value="Haem_oxygenase_2"/>
    <property type="match status" value="1"/>
</dbReference>
<comment type="caution">
    <text evidence="3">The sequence shown here is derived from an EMBL/GenBank/DDBJ whole genome shotgun (WGS) entry which is preliminary data.</text>
</comment>
<evidence type="ECO:0000256" key="1">
    <source>
        <dbReference type="ARBA" id="ARBA00023002"/>
    </source>
</evidence>
<feature type="domain" description="Cupin type-2" evidence="2">
    <location>
        <begin position="323"/>
        <end position="385"/>
    </location>
</feature>
<dbReference type="PANTHER" id="PTHR40279:SF3">
    <property type="entry name" value="4-AMINOBENZOATE SYNTHASE"/>
    <property type="match status" value="1"/>
</dbReference>
<dbReference type="InterPro" id="IPR011051">
    <property type="entry name" value="RmlC_Cupin_sf"/>
</dbReference>
<dbReference type="PANTHER" id="PTHR40279">
    <property type="entry name" value="PQQC-LIKE PROTEIN"/>
    <property type="match status" value="1"/>
</dbReference>
<sequence length="406" mass="46487">MNSIIKTDIKESMANISTENTVNIWSDWLDEKELKKLTDHPVLQSFNDSTASEEMLKTFLIQHCYYSRHFTRYLIALISKLDVFEDIKDLLHNLLEEMGLEDENKITHAELFQRTLKTVGADINSQKPFENTTAMVDAMFSFCLSDDPLEGLSAMCLGAEAIVPLIYKPVLNRLMTLNYNKNATEFFTLHIEEDEDHAIKMFEIIDRLTSQDESLRLKAINIGSEMIRNRVKMLDSVWESEVVRKNNAEKADLNNQKNDLSFHSADFWRVNYKPTPSIPEKLIHKDVINSNSHGENQFSAERKHKVNIVNLPTKTISMTLGHLDAEQSTNLHRHNYETVIYIIEGNGVSKIGNNDVAWSGGDAIYIPSWVEHKHSNMGQDKCLYIACENAPLLQNIGNIALREELE</sequence>
<reference evidence="3" key="1">
    <citation type="submission" date="2013-07" db="EMBL/GenBank/DDBJ databases">
        <title>Sub-species coevolution in mutualistic symbiosis.</title>
        <authorList>
            <person name="Murfin K."/>
            <person name="Klassen J."/>
            <person name="Lee M."/>
            <person name="Forst S."/>
            <person name="Stock P."/>
            <person name="Goodrich-Blair H."/>
        </authorList>
    </citation>
    <scope>NUCLEOTIDE SEQUENCE [LARGE SCALE GENOMIC DNA]</scope>
    <source>
        <strain evidence="3">Feltiae Moldova</strain>
    </source>
</reference>
<dbReference type="Gene3D" id="2.60.120.10">
    <property type="entry name" value="Jelly Rolls"/>
    <property type="match status" value="1"/>
</dbReference>
<accession>A0A077NCH8</accession>
<dbReference type="InterPro" id="IPR016084">
    <property type="entry name" value="Haem_Oase-like_multi-hlx"/>
</dbReference>
<dbReference type="Gene3D" id="1.20.910.10">
    <property type="entry name" value="Heme oxygenase-like"/>
    <property type="match status" value="1"/>
</dbReference>
<evidence type="ECO:0000313" key="3">
    <source>
        <dbReference type="EMBL" id="CDG99877.1"/>
    </source>
</evidence>
<proteinExistence type="predicted"/>
<protein>
    <recommendedName>
        <fullName evidence="2">Cupin type-2 domain-containing protein</fullName>
    </recommendedName>
</protein>
<evidence type="ECO:0000313" key="4">
    <source>
        <dbReference type="Proteomes" id="UP000028487"/>
    </source>
</evidence>
<dbReference type="SUPFAM" id="SSF48613">
    <property type="entry name" value="Heme oxygenase-like"/>
    <property type="match status" value="1"/>
</dbReference>
<dbReference type="RefSeq" id="WP_071827770.1">
    <property type="nucleotide sequence ID" value="NZ_CAWLWD010000114.1"/>
</dbReference>
<dbReference type="EMBL" id="CBSV010000031">
    <property type="protein sequence ID" value="CDG99877.1"/>
    <property type="molecule type" value="Genomic_DNA"/>
</dbReference>
<dbReference type="Pfam" id="PF14518">
    <property type="entry name" value="Haem_oxygenas_2"/>
    <property type="match status" value="1"/>
</dbReference>
<gene>
    <name evidence="3" type="ORF">XBFM1_1260026</name>
</gene>
<name>A0A077NCH8_XENBV</name>
<organism evidence="3 4">
    <name type="scientific">Xenorhabdus bovienii str. feltiae Moldova</name>
    <dbReference type="NCBI Taxonomy" id="1398200"/>
    <lineage>
        <taxon>Bacteria</taxon>
        <taxon>Pseudomonadati</taxon>
        <taxon>Pseudomonadota</taxon>
        <taxon>Gammaproteobacteria</taxon>
        <taxon>Enterobacterales</taxon>
        <taxon>Morganellaceae</taxon>
        <taxon>Xenorhabdus</taxon>
    </lineage>
</organism>